<dbReference type="RefSeq" id="WP_139238449.1">
    <property type="nucleotide sequence ID" value="NZ_FOLM01000021.1"/>
</dbReference>
<evidence type="ECO:0000256" key="1">
    <source>
        <dbReference type="SAM" id="MobiDB-lite"/>
    </source>
</evidence>
<keyword evidence="3" id="KW-1185">Reference proteome</keyword>
<reference evidence="2 3" key="1">
    <citation type="submission" date="2016-10" db="EMBL/GenBank/DDBJ databases">
        <authorList>
            <person name="de Groot N.N."/>
        </authorList>
    </citation>
    <scope>NUCLEOTIDE SEQUENCE [LARGE SCALE GENOMIC DNA]</scope>
    <source>
        <strain evidence="2 3">CGMCC 4.5739</strain>
    </source>
</reference>
<dbReference type="STRING" id="910347.SAMN05421773_12124"/>
<accession>A0A1I1TTD8</accession>
<name>A0A1I1TTD8_9ACTN</name>
<organism evidence="2 3">
    <name type="scientific">Streptomyces aidingensis</name>
    <dbReference type="NCBI Taxonomy" id="910347"/>
    <lineage>
        <taxon>Bacteria</taxon>
        <taxon>Bacillati</taxon>
        <taxon>Actinomycetota</taxon>
        <taxon>Actinomycetes</taxon>
        <taxon>Kitasatosporales</taxon>
        <taxon>Streptomycetaceae</taxon>
        <taxon>Streptomyces</taxon>
    </lineage>
</organism>
<protein>
    <submittedName>
        <fullName evidence="2">Uncharacterized protein</fullName>
    </submittedName>
</protein>
<dbReference type="Proteomes" id="UP000199207">
    <property type="component" value="Unassembled WGS sequence"/>
</dbReference>
<evidence type="ECO:0000313" key="2">
    <source>
        <dbReference type="EMBL" id="SFD61842.1"/>
    </source>
</evidence>
<evidence type="ECO:0000313" key="3">
    <source>
        <dbReference type="Proteomes" id="UP000199207"/>
    </source>
</evidence>
<gene>
    <name evidence="2" type="ORF">SAMN05421773_12124</name>
</gene>
<sequence length="204" mass="22744">MSGQGAAEAEQPTPEGVIAAAEAEEKEAAELLHALEDRVRDGDETVQPEQIEKARGLRRFAQLRREVAARRAEKLKQQQIDNLAAERRDAFLAEIAPHDITRVPELQRQITDALAELLELCEAYDQVVLKHANGLASGGRQTTLPIRGDFDGVKAWIELDGKMYRRPGGKNLADNAVNAGRQRHFKAVQERAQQRRERAAKGRL</sequence>
<dbReference type="OrthoDB" id="9934087at2"/>
<feature type="region of interest" description="Disordered" evidence="1">
    <location>
        <begin position="1"/>
        <end position="21"/>
    </location>
</feature>
<dbReference type="AlphaFoldDB" id="A0A1I1TTD8"/>
<dbReference type="EMBL" id="FOLM01000021">
    <property type="protein sequence ID" value="SFD61842.1"/>
    <property type="molecule type" value="Genomic_DNA"/>
</dbReference>
<proteinExistence type="predicted"/>